<dbReference type="PANTHER" id="PTHR30510:SF2">
    <property type="entry name" value="UPF0229 PROTEIN YEAH"/>
    <property type="match status" value="1"/>
</dbReference>
<dbReference type="HAMAP" id="MF_01232">
    <property type="entry name" value="UPF0229"/>
    <property type="match status" value="1"/>
</dbReference>
<name>A0ABT8R9N4_9BACT</name>
<proteinExistence type="inferred from homology"/>
<evidence type="ECO:0000313" key="3">
    <source>
        <dbReference type="EMBL" id="MDO1448059.1"/>
    </source>
</evidence>
<keyword evidence="4" id="KW-1185">Reference proteome</keyword>
<dbReference type="Pfam" id="PF04285">
    <property type="entry name" value="DUF444"/>
    <property type="match status" value="1"/>
</dbReference>
<organism evidence="3 4">
    <name type="scientific">Rhodocytophaga aerolata</name>
    <dbReference type="NCBI Taxonomy" id="455078"/>
    <lineage>
        <taxon>Bacteria</taxon>
        <taxon>Pseudomonadati</taxon>
        <taxon>Bacteroidota</taxon>
        <taxon>Cytophagia</taxon>
        <taxon>Cytophagales</taxon>
        <taxon>Rhodocytophagaceae</taxon>
        <taxon>Rhodocytophaga</taxon>
    </lineage>
</organism>
<accession>A0ABT8R9N4</accession>
<gene>
    <name evidence="3" type="ORF">Q0590_17430</name>
</gene>
<dbReference type="RefSeq" id="WP_302038864.1">
    <property type="nucleotide sequence ID" value="NZ_JAUKPO010000009.1"/>
</dbReference>
<evidence type="ECO:0000256" key="1">
    <source>
        <dbReference type="HAMAP-Rule" id="MF_01232"/>
    </source>
</evidence>
<protein>
    <recommendedName>
        <fullName evidence="1">UPF0229 protein Q0590_17430</fullName>
    </recommendedName>
</protein>
<feature type="region of interest" description="Disordered" evidence="2">
    <location>
        <begin position="38"/>
        <end position="111"/>
    </location>
</feature>
<sequence>MSNIIDRRKNAKGKSTGNRQRFLKRVEGQIKKALPDIISQESIQESNTGGKVKVPIKSIKEPAFSHDPASGNKQIVRPGNDRFSEGDKIPKPKGSGHGGGRGKGSNSPEVSEDEFAVVLSREEFLKYFFEDLELPNMVQKFLENTESFENKRAGFIKYGNPSRLNIKTSYQQSLARQIALRGAFLAKFKKLEATLATTTDPVQLAALQAEIEKVKKQSNTIPFFEDVDLRYNHFEQIPLPTTSAAMFCIMDVSASMGYHEKDIAKRFFTLLYIFLTKQYLNVELIFIRHHTTAKEVDEYEFFNSKESGGTVVAPSLELMDKIIKERYSGGNWNIYCCQASDGDVWSDYDADECGVILRTQILPAIQYMAYIEISNHSRDSSLWRTYRSLEDENRFSMRKLYDVSQIWPVFRGLFKKEKAIPS</sequence>
<feature type="compositionally biased region" description="Polar residues" evidence="2">
    <location>
        <begin position="39"/>
        <end position="49"/>
    </location>
</feature>
<dbReference type="NCBIfam" id="NF003708">
    <property type="entry name" value="PRK05325.1-3"/>
    <property type="match status" value="1"/>
</dbReference>
<dbReference type="EMBL" id="JAUKPO010000009">
    <property type="protein sequence ID" value="MDO1448059.1"/>
    <property type="molecule type" value="Genomic_DNA"/>
</dbReference>
<comment type="caution">
    <text evidence="3">The sequence shown here is derived from an EMBL/GenBank/DDBJ whole genome shotgun (WGS) entry which is preliminary data.</text>
</comment>
<dbReference type="Proteomes" id="UP001168528">
    <property type="component" value="Unassembled WGS sequence"/>
</dbReference>
<dbReference type="NCBIfam" id="NF003707">
    <property type="entry name" value="PRK05325.1-2"/>
    <property type="match status" value="1"/>
</dbReference>
<feature type="region of interest" description="Disordered" evidence="2">
    <location>
        <begin position="1"/>
        <end position="24"/>
    </location>
</feature>
<dbReference type="InterPro" id="IPR006698">
    <property type="entry name" value="UPF0229"/>
</dbReference>
<evidence type="ECO:0000256" key="2">
    <source>
        <dbReference type="SAM" id="MobiDB-lite"/>
    </source>
</evidence>
<feature type="compositionally biased region" description="Basic and acidic residues" evidence="2">
    <location>
        <begin position="79"/>
        <end position="90"/>
    </location>
</feature>
<dbReference type="PANTHER" id="PTHR30510">
    <property type="entry name" value="UPF0229 PROTEIN YEAH"/>
    <property type="match status" value="1"/>
</dbReference>
<reference evidence="3" key="1">
    <citation type="submission" date="2023-07" db="EMBL/GenBank/DDBJ databases">
        <title>The genome sequence of Rhodocytophaga aerolata KACC 12507.</title>
        <authorList>
            <person name="Zhang X."/>
        </authorList>
    </citation>
    <scope>NUCLEOTIDE SEQUENCE</scope>
    <source>
        <strain evidence="3">KACC 12507</strain>
    </source>
</reference>
<comment type="similarity">
    <text evidence="1">Belongs to the UPF0229 family.</text>
</comment>
<evidence type="ECO:0000313" key="4">
    <source>
        <dbReference type="Proteomes" id="UP001168528"/>
    </source>
</evidence>